<dbReference type="SUPFAM" id="SSF74653">
    <property type="entry name" value="TolA/TonB C-terminal domain"/>
    <property type="match status" value="1"/>
</dbReference>
<keyword evidence="7" id="KW-0653">Protein transport</keyword>
<feature type="signal peptide" evidence="10">
    <location>
        <begin position="1"/>
        <end position="26"/>
    </location>
</feature>
<evidence type="ECO:0000256" key="8">
    <source>
        <dbReference type="ARBA" id="ARBA00022989"/>
    </source>
</evidence>
<evidence type="ECO:0000259" key="11">
    <source>
        <dbReference type="PROSITE" id="PS52015"/>
    </source>
</evidence>
<dbReference type="GO" id="GO:0098797">
    <property type="term" value="C:plasma membrane protein complex"/>
    <property type="evidence" value="ECO:0007669"/>
    <property type="project" value="TreeGrafter"/>
</dbReference>
<keyword evidence="4" id="KW-1003">Cell membrane</keyword>
<evidence type="ECO:0000256" key="6">
    <source>
        <dbReference type="ARBA" id="ARBA00022692"/>
    </source>
</evidence>
<dbReference type="Proteomes" id="UP000050864">
    <property type="component" value="Unassembled WGS sequence"/>
</dbReference>
<dbReference type="Gene3D" id="3.30.1150.10">
    <property type="match status" value="1"/>
</dbReference>
<dbReference type="PROSITE" id="PS51257">
    <property type="entry name" value="PROKAR_LIPOPROTEIN"/>
    <property type="match status" value="1"/>
</dbReference>
<feature type="domain" description="TonB C-terminal" evidence="11">
    <location>
        <begin position="72"/>
        <end position="161"/>
    </location>
</feature>
<dbReference type="PANTHER" id="PTHR33446:SF2">
    <property type="entry name" value="PROTEIN TONB"/>
    <property type="match status" value="1"/>
</dbReference>
<evidence type="ECO:0000313" key="12">
    <source>
        <dbReference type="EMBL" id="KRG62939.1"/>
    </source>
</evidence>
<evidence type="ECO:0000256" key="2">
    <source>
        <dbReference type="ARBA" id="ARBA00006555"/>
    </source>
</evidence>
<dbReference type="EMBL" id="LDJI01000027">
    <property type="protein sequence ID" value="KRG62939.1"/>
    <property type="molecule type" value="Genomic_DNA"/>
</dbReference>
<dbReference type="RefSeq" id="WP_057635465.1">
    <property type="nucleotide sequence ID" value="NZ_LDJI01000027.1"/>
</dbReference>
<dbReference type="GO" id="GO:0015031">
    <property type="term" value="P:protein transport"/>
    <property type="evidence" value="ECO:0007669"/>
    <property type="project" value="UniProtKB-KW"/>
</dbReference>
<keyword evidence="13" id="KW-1185">Reference proteome</keyword>
<keyword evidence="6" id="KW-0812">Transmembrane</keyword>
<evidence type="ECO:0000256" key="3">
    <source>
        <dbReference type="ARBA" id="ARBA00022448"/>
    </source>
</evidence>
<protein>
    <recommendedName>
        <fullName evidence="11">TonB C-terminal domain-containing protein</fullName>
    </recommendedName>
</protein>
<evidence type="ECO:0000256" key="10">
    <source>
        <dbReference type="SAM" id="SignalP"/>
    </source>
</evidence>
<dbReference type="InterPro" id="IPR037682">
    <property type="entry name" value="TonB_C"/>
</dbReference>
<dbReference type="InterPro" id="IPR006260">
    <property type="entry name" value="TonB/TolA_C"/>
</dbReference>
<keyword evidence="10" id="KW-0732">Signal</keyword>
<gene>
    <name evidence="12" type="ORF">ABB26_14800</name>
</gene>
<comment type="subcellular location">
    <subcellularLocation>
        <location evidence="1">Cell inner membrane</location>
        <topology evidence="1">Single-pass membrane protein</topology>
        <orientation evidence="1">Periplasmic side</orientation>
    </subcellularLocation>
</comment>
<dbReference type="GO" id="GO:0031992">
    <property type="term" value="F:energy transducer activity"/>
    <property type="evidence" value="ECO:0007669"/>
    <property type="project" value="TreeGrafter"/>
</dbReference>
<reference evidence="12 13" key="1">
    <citation type="submission" date="2015-05" db="EMBL/GenBank/DDBJ databases">
        <title>Genome sequencing and analysis of members of genus Stenotrophomonas.</title>
        <authorList>
            <person name="Patil P.P."/>
            <person name="Midha S."/>
            <person name="Patil P.B."/>
        </authorList>
    </citation>
    <scope>NUCLEOTIDE SEQUENCE [LARGE SCALE GENOMIC DNA]</scope>
    <source>
        <strain evidence="12 13">DSM 18929</strain>
    </source>
</reference>
<keyword evidence="5" id="KW-0997">Cell inner membrane</keyword>
<comment type="caution">
    <text evidence="12">The sequence shown here is derived from an EMBL/GenBank/DDBJ whole genome shotgun (WGS) entry which is preliminary data.</text>
</comment>
<evidence type="ECO:0000256" key="4">
    <source>
        <dbReference type="ARBA" id="ARBA00022475"/>
    </source>
</evidence>
<dbReference type="PROSITE" id="PS52015">
    <property type="entry name" value="TONB_CTD"/>
    <property type="match status" value="1"/>
</dbReference>
<dbReference type="GO" id="GO:0055085">
    <property type="term" value="P:transmembrane transport"/>
    <property type="evidence" value="ECO:0007669"/>
    <property type="project" value="InterPro"/>
</dbReference>
<evidence type="ECO:0000256" key="9">
    <source>
        <dbReference type="ARBA" id="ARBA00023136"/>
    </source>
</evidence>
<dbReference type="Pfam" id="PF03544">
    <property type="entry name" value="TonB_C"/>
    <property type="match status" value="1"/>
</dbReference>
<dbReference type="InterPro" id="IPR051045">
    <property type="entry name" value="TonB-dependent_transducer"/>
</dbReference>
<dbReference type="PANTHER" id="PTHR33446">
    <property type="entry name" value="PROTEIN TONB-RELATED"/>
    <property type="match status" value="1"/>
</dbReference>
<name>A0A0R0C0H1_9GAMM</name>
<evidence type="ECO:0000256" key="7">
    <source>
        <dbReference type="ARBA" id="ARBA00022927"/>
    </source>
</evidence>
<keyword evidence="9" id="KW-0472">Membrane</keyword>
<evidence type="ECO:0000256" key="1">
    <source>
        <dbReference type="ARBA" id="ARBA00004383"/>
    </source>
</evidence>
<feature type="chain" id="PRO_5006393320" description="TonB C-terminal domain-containing protein" evidence="10">
    <location>
        <begin position="27"/>
        <end position="161"/>
    </location>
</feature>
<proteinExistence type="inferred from homology"/>
<keyword evidence="3" id="KW-0813">Transport</keyword>
<dbReference type="AlphaFoldDB" id="A0A0R0C0H1"/>
<evidence type="ECO:0000313" key="13">
    <source>
        <dbReference type="Proteomes" id="UP000050864"/>
    </source>
</evidence>
<dbReference type="OrthoDB" id="1628901at2"/>
<keyword evidence="8" id="KW-1133">Transmembrane helix</keyword>
<comment type="similarity">
    <text evidence="2">Belongs to the TonB family.</text>
</comment>
<dbReference type="STRING" id="405444.ABB26_14800"/>
<dbReference type="NCBIfam" id="TIGR01352">
    <property type="entry name" value="tonB_Cterm"/>
    <property type="match status" value="1"/>
</dbReference>
<dbReference type="PATRIC" id="fig|405444.3.peg.2065"/>
<sequence length="161" mass="17260">MKSAKLILMVVCSVGACVWLSQQSRAADVPGITQDAGRGYEIAVPNGTPVNAGAYNQMIVAQGHEHYCGSGKCDRLPELVSGSAPTYPPELIAADITGSATLVFTIDEQGSVVDARVESATRPEFSDASLEAVRTWKFTPATLSGKPIRMETRQQFPFELR</sequence>
<accession>A0A0R0C0H1</accession>
<evidence type="ECO:0000256" key="5">
    <source>
        <dbReference type="ARBA" id="ARBA00022519"/>
    </source>
</evidence>
<organism evidence="12 13">
    <name type="scientific">Stenotrophomonas humi</name>
    <dbReference type="NCBI Taxonomy" id="405444"/>
    <lineage>
        <taxon>Bacteria</taxon>
        <taxon>Pseudomonadati</taxon>
        <taxon>Pseudomonadota</taxon>
        <taxon>Gammaproteobacteria</taxon>
        <taxon>Lysobacterales</taxon>
        <taxon>Lysobacteraceae</taxon>
        <taxon>Stenotrophomonas</taxon>
    </lineage>
</organism>